<dbReference type="InterPro" id="IPR000961">
    <property type="entry name" value="AGC-kinase_C"/>
</dbReference>
<sequence>SIGVLRLDGRVVGRTRWASVSRLSWDQTFYIQLERSRELEVGVFWRDQRAMCAVKFLRLEEMMENPIINQGITLEPQGLLYTKLRFIDTVLERQPKLRRQRCIFTKERGKNFLRAAQMNMNFATWGHLMMSILPRYSSFTTFSSSFSATPDLVANNAPHATEKEPQTTTSLPRYELIISSSHIVIDSSYCVFYQASSLVCPQLIRVRFAVNVFQVLLAEFKKTGKLYAVKALKKRDIVTRDEVDSLMSEKRIFEMINASRHPFLVNLHGCFQTSDHVCFVMEYLPGGDLMIHIHNDVFNEAQTRFYSACVLLGLEFLHLNKIIYRDLKLDNLLMDADGFVKITDFGLCKEGMGHGDRTSTFCGTPEFLAPEVLTDDNYTRAVDWWGMGVLIYEMLVGESPFPGEDEEVVFDSIVNDDVQYPTCIPPNAVAIIQKLLKKNPLKRLGAGERDANEVKGEKFFETIDWEALLAKKVTPPFLPSIKEPTDVSNFDSEFTQLQPTLSPPSKPFSLSAEHQEVFADFDFCALHG</sequence>
<evidence type="ECO:0000256" key="1">
    <source>
        <dbReference type="ARBA" id="ARBA00005490"/>
    </source>
</evidence>
<dbReference type="SMART" id="SM00220">
    <property type="entry name" value="S_TKc"/>
    <property type="match status" value="1"/>
</dbReference>
<dbReference type="GO" id="GO:0005524">
    <property type="term" value="F:ATP binding"/>
    <property type="evidence" value="ECO:0007669"/>
    <property type="project" value="UniProtKB-KW"/>
</dbReference>
<dbReference type="Pfam" id="PF00069">
    <property type="entry name" value="Pkinase"/>
    <property type="match status" value="1"/>
</dbReference>
<evidence type="ECO:0000313" key="11">
    <source>
        <dbReference type="Proteomes" id="UP000265100"/>
    </source>
</evidence>
<dbReference type="GeneTree" id="ENSGT00940000164790"/>
<dbReference type="Ensembl" id="ENSACLT00000087473.1">
    <property type="protein sequence ID" value="ENSACLP00000083347.1"/>
    <property type="gene ID" value="ENSACLG00000000701.2"/>
</dbReference>
<name>A0AAX7VQF2_ASTCA</name>
<dbReference type="PANTHER" id="PTHR24351">
    <property type="entry name" value="RIBOSOMAL PROTEIN S6 KINASE"/>
    <property type="match status" value="1"/>
</dbReference>
<dbReference type="Proteomes" id="UP000265100">
    <property type="component" value="Chromosome 12"/>
</dbReference>
<dbReference type="PROSITE" id="PS00108">
    <property type="entry name" value="PROTEIN_KINASE_ST"/>
    <property type="match status" value="1"/>
</dbReference>
<keyword evidence="3" id="KW-0597">Phosphoprotein</keyword>
<evidence type="ECO:0000256" key="5">
    <source>
        <dbReference type="ARBA" id="ARBA00022741"/>
    </source>
</evidence>
<comment type="similarity">
    <text evidence="1">Belongs to the protein kinase superfamily. AGC Ser/Thr protein kinase family. PKC subfamily.</text>
</comment>
<evidence type="ECO:0000256" key="2">
    <source>
        <dbReference type="ARBA" id="ARBA00022527"/>
    </source>
</evidence>
<feature type="domain" description="AGC-kinase C-terminal" evidence="9">
    <location>
        <begin position="461"/>
        <end position="528"/>
    </location>
</feature>
<evidence type="ECO:0000313" key="10">
    <source>
        <dbReference type="Ensembl" id="ENSACLP00000083347.1"/>
    </source>
</evidence>
<feature type="domain" description="Protein kinase" evidence="8">
    <location>
        <begin position="201"/>
        <end position="460"/>
    </location>
</feature>
<dbReference type="AlphaFoldDB" id="A0AAX7VQF2"/>
<dbReference type="Gene3D" id="3.30.200.20">
    <property type="entry name" value="Phosphorylase Kinase, domain 1"/>
    <property type="match status" value="1"/>
</dbReference>
<dbReference type="GO" id="GO:0004674">
    <property type="term" value="F:protein serine/threonine kinase activity"/>
    <property type="evidence" value="ECO:0007669"/>
    <property type="project" value="UniProtKB-KW"/>
</dbReference>
<keyword evidence="4" id="KW-0808">Transferase</keyword>
<reference evidence="10 11" key="1">
    <citation type="submission" date="2018-05" db="EMBL/GenBank/DDBJ databases">
        <authorList>
            <person name="Datahose"/>
        </authorList>
    </citation>
    <scope>NUCLEOTIDE SEQUENCE</scope>
</reference>
<accession>A0AAX7VQF2</accession>
<evidence type="ECO:0000256" key="6">
    <source>
        <dbReference type="ARBA" id="ARBA00022777"/>
    </source>
</evidence>
<dbReference type="InterPro" id="IPR011009">
    <property type="entry name" value="Kinase-like_dom_sf"/>
</dbReference>
<keyword evidence="2" id="KW-0723">Serine/threonine-protein kinase</keyword>
<evidence type="ECO:0000256" key="3">
    <source>
        <dbReference type="ARBA" id="ARBA00022553"/>
    </source>
</evidence>
<reference evidence="11" key="2">
    <citation type="submission" date="2023-03" db="EMBL/GenBank/DDBJ databases">
        <authorList>
            <consortium name="Wellcome Sanger Institute Data Sharing"/>
        </authorList>
    </citation>
    <scope>NUCLEOTIDE SEQUENCE [LARGE SCALE GENOMIC DNA]</scope>
</reference>
<evidence type="ECO:0000259" key="8">
    <source>
        <dbReference type="PROSITE" id="PS50011"/>
    </source>
</evidence>
<evidence type="ECO:0000259" key="9">
    <source>
        <dbReference type="PROSITE" id="PS51285"/>
    </source>
</evidence>
<dbReference type="InterPro" id="IPR008271">
    <property type="entry name" value="Ser/Thr_kinase_AS"/>
</dbReference>
<dbReference type="SUPFAM" id="SSF56112">
    <property type="entry name" value="Protein kinase-like (PK-like)"/>
    <property type="match status" value="1"/>
</dbReference>
<keyword evidence="6" id="KW-0418">Kinase</keyword>
<dbReference type="SUPFAM" id="SSF49562">
    <property type="entry name" value="C2 domain (Calcium/lipid-binding domain, CaLB)"/>
    <property type="match status" value="1"/>
</dbReference>
<reference evidence="10" key="3">
    <citation type="submission" date="2025-08" db="UniProtKB">
        <authorList>
            <consortium name="Ensembl"/>
        </authorList>
    </citation>
    <scope>IDENTIFICATION</scope>
</reference>
<protein>
    <recommendedName>
        <fullName evidence="12">Protein kinase N3</fullName>
    </recommendedName>
</protein>
<dbReference type="PROSITE" id="PS51285">
    <property type="entry name" value="AGC_KINASE_CTER"/>
    <property type="match status" value="1"/>
</dbReference>
<evidence type="ECO:0000256" key="4">
    <source>
        <dbReference type="ARBA" id="ARBA00022679"/>
    </source>
</evidence>
<keyword evidence="5" id="KW-0547">Nucleotide-binding</keyword>
<keyword evidence="7" id="KW-0067">ATP-binding</keyword>
<proteinExistence type="inferred from homology"/>
<dbReference type="InterPro" id="IPR017892">
    <property type="entry name" value="Pkinase_C"/>
</dbReference>
<reference evidence="10" key="4">
    <citation type="submission" date="2025-09" db="UniProtKB">
        <authorList>
            <consortium name="Ensembl"/>
        </authorList>
    </citation>
    <scope>IDENTIFICATION</scope>
</reference>
<dbReference type="Gene3D" id="1.10.510.10">
    <property type="entry name" value="Transferase(Phosphotransferase) domain 1"/>
    <property type="match status" value="1"/>
</dbReference>
<dbReference type="SMART" id="SM00133">
    <property type="entry name" value="S_TK_X"/>
    <property type="match status" value="1"/>
</dbReference>
<evidence type="ECO:0008006" key="12">
    <source>
        <dbReference type="Google" id="ProtNLM"/>
    </source>
</evidence>
<evidence type="ECO:0000256" key="7">
    <source>
        <dbReference type="ARBA" id="ARBA00022840"/>
    </source>
</evidence>
<dbReference type="PROSITE" id="PS50011">
    <property type="entry name" value="PROTEIN_KINASE_DOM"/>
    <property type="match status" value="1"/>
</dbReference>
<dbReference type="FunFam" id="1.10.510.10:FF:000038">
    <property type="entry name" value="serine/threonine-protein kinase N2 isoform X1"/>
    <property type="match status" value="1"/>
</dbReference>
<organism evidence="10 11">
    <name type="scientific">Astatotilapia calliptera</name>
    <name type="common">Eastern happy</name>
    <name type="synonym">Chromis callipterus</name>
    <dbReference type="NCBI Taxonomy" id="8154"/>
    <lineage>
        <taxon>Eukaryota</taxon>
        <taxon>Metazoa</taxon>
        <taxon>Chordata</taxon>
        <taxon>Craniata</taxon>
        <taxon>Vertebrata</taxon>
        <taxon>Euteleostomi</taxon>
        <taxon>Actinopterygii</taxon>
        <taxon>Neopterygii</taxon>
        <taxon>Teleostei</taxon>
        <taxon>Neoteleostei</taxon>
        <taxon>Acanthomorphata</taxon>
        <taxon>Ovalentaria</taxon>
        <taxon>Cichlomorphae</taxon>
        <taxon>Cichliformes</taxon>
        <taxon>Cichlidae</taxon>
        <taxon>African cichlids</taxon>
        <taxon>Pseudocrenilabrinae</taxon>
        <taxon>Haplochromini</taxon>
        <taxon>Astatotilapia</taxon>
    </lineage>
</organism>
<dbReference type="InterPro" id="IPR035892">
    <property type="entry name" value="C2_domain_sf"/>
</dbReference>
<dbReference type="InterPro" id="IPR000719">
    <property type="entry name" value="Prot_kinase_dom"/>
</dbReference>
<dbReference type="Pfam" id="PF00433">
    <property type="entry name" value="Pkinase_C"/>
    <property type="match status" value="1"/>
</dbReference>
<keyword evidence="11" id="KW-1185">Reference proteome</keyword>